<dbReference type="InterPro" id="IPR024688">
    <property type="entry name" value="Mac_dom"/>
</dbReference>
<protein>
    <recommendedName>
        <fullName evidence="3">Maltose/galactoside acetyltransferase domain-containing protein</fullName>
    </recommendedName>
</protein>
<dbReference type="SUPFAM" id="SSF51161">
    <property type="entry name" value="Trimeric LpxA-like enzymes"/>
    <property type="match status" value="1"/>
</dbReference>
<dbReference type="AlphaFoldDB" id="A0AAN7U327"/>
<feature type="domain" description="Maltose/galactoside acetyltransferase" evidence="3">
    <location>
        <begin position="9"/>
        <end position="66"/>
    </location>
</feature>
<evidence type="ECO:0000256" key="1">
    <source>
        <dbReference type="ARBA" id="ARBA00007274"/>
    </source>
</evidence>
<proteinExistence type="inferred from homology"/>
<dbReference type="PANTHER" id="PTHR23416:SF23">
    <property type="entry name" value="ACETYLTRANSFERASE C18B11.09C-RELATED"/>
    <property type="match status" value="1"/>
</dbReference>
<organism evidence="4 5">
    <name type="scientific">Dictyostelium firmibasis</name>
    <dbReference type="NCBI Taxonomy" id="79012"/>
    <lineage>
        <taxon>Eukaryota</taxon>
        <taxon>Amoebozoa</taxon>
        <taxon>Evosea</taxon>
        <taxon>Eumycetozoa</taxon>
        <taxon>Dictyostelia</taxon>
        <taxon>Dictyosteliales</taxon>
        <taxon>Dictyosteliaceae</taxon>
        <taxon>Dictyostelium</taxon>
    </lineage>
</organism>
<comment type="caution">
    <text evidence="4">The sequence shown here is derived from an EMBL/GenBank/DDBJ whole genome shotgun (WGS) entry which is preliminary data.</text>
</comment>
<dbReference type="InterPro" id="IPR051159">
    <property type="entry name" value="Hexapeptide_acetyltransf"/>
</dbReference>
<evidence type="ECO:0000313" key="5">
    <source>
        <dbReference type="Proteomes" id="UP001344447"/>
    </source>
</evidence>
<keyword evidence="5" id="KW-1185">Reference proteome</keyword>
<dbReference type="InterPro" id="IPR011004">
    <property type="entry name" value="Trimer_LpxA-like_sf"/>
</dbReference>
<dbReference type="Gene3D" id="2.160.10.10">
    <property type="entry name" value="Hexapeptide repeat proteins"/>
    <property type="match status" value="1"/>
</dbReference>
<evidence type="ECO:0000259" key="3">
    <source>
        <dbReference type="SMART" id="SM01266"/>
    </source>
</evidence>
<gene>
    <name evidence="4" type="ORF">RB653_002518</name>
</gene>
<dbReference type="GO" id="GO:0016407">
    <property type="term" value="F:acetyltransferase activity"/>
    <property type="evidence" value="ECO:0007669"/>
    <property type="project" value="InterPro"/>
</dbReference>
<dbReference type="Proteomes" id="UP001344447">
    <property type="component" value="Unassembled WGS sequence"/>
</dbReference>
<comment type="similarity">
    <text evidence="1">Belongs to the transferase hexapeptide repeat family.</text>
</comment>
<dbReference type="GO" id="GO:0008374">
    <property type="term" value="F:O-acyltransferase activity"/>
    <property type="evidence" value="ECO:0007669"/>
    <property type="project" value="TreeGrafter"/>
</dbReference>
<keyword evidence="2" id="KW-0808">Transferase</keyword>
<evidence type="ECO:0000256" key="2">
    <source>
        <dbReference type="ARBA" id="ARBA00022679"/>
    </source>
</evidence>
<accession>A0AAN7U327</accession>
<reference evidence="4 5" key="1">
    <citation type="submission" date="2023-11" db="EMBL/GenBank/DDBJ databases">
        <title>Dfirmibasis_genome.</title>
        <authorList>
            <person name="Edelbroek B."/>
            <person name="Kjellin J."/>
            <person name="Jerlstrom-Hultqvist J."/>
            <person name="Soderbom F."/>
        </authorList>
    </citation>
    <scope>NUCLEOTIDE SEQUENCE [LARGE SCALE GENOMIC DNA]</scope>
    <source>
        <strain evidence="4 5">TNS-C-14</strain>
    </source>
</reference>
<evidence type="ECO:0000313" key="4">
    <source>
        <dbReference type="EMBL" id="KAK5577575.1"/>
    </source>
</evidence>
<dbReference type="GO" id="GO:0005829">
    <property type="term" value="C:cytosol"/>
    <property type="evidence" value="ECO:0007669"/>
    <property type="project" value="TreeGrafter"/>
</dbReference>
<dbReference type="CDD" id="cd03357">
    <property type="entry name" value="LbH_MAT_GAT"/>
    <property type="match status" value="1"/>
</dbReference>
<dbReference type="Pfam" id="PF12464">
    <property type="entry name" value="Mac"/>
    <property type="match status" value="1"/>
</dbReference>
<dbReference type="PANTHER" id="PTHR23416">
    <property type="entry name" value="SIALIC ACID SYNTHASE-RELATED"/>
    <property type="match status" value="1"/>
</dbReference>
<dbReference type="Pfam" id="PF00132">
    <property type="entry name" value="Hexapep"/>
    <property type="match status" value="1"/>
</dbReference>
<name>A0AAN7U327_9MYCE</name>
<dbReference type="InterPro" id="IPR001451">
    <property type="entry name" value="Hexapep"/>
</dbReference>
<dbReference type="SMART" id="SM01266">
    <property type="entry name" value="Mac"/>
    <property type="match status" value="1"/>
</dbReference>
<sequence>MNSNTMTEKEKMIAGLRYRFEDPELDELRLRARKLNKQFNNIIGSDEDDGEKGPEIIKKLFGTTGDIVIVREGIKVSYGINIHVGDKFFINHNCILNDDGPIRIGYGAMIGPNSQLYTATHPFEPSERIGGSDENFTKGITIGDNFWAGGNVIILPGVILGNNVIVGAGSVVTKSFPDNSVIAGNPAKLIRMNIPTK</sequence>
<dbReference type="EMBL" id="JAVFKY010000004">
    <property type="protein sequence ID" value="KAK5577575.1"/>
    <property type="molecule type" value="Genomic_DNA"/>
</dbReference>